<sequence>MTKPDNGVERRAVLLAGGAAATVVLGGCIVQRAETPTSTAQPAPPAATIEPTPTSTAQPAPNPTAQSAPNSTAPAPPAKTSAPGPPPLAKVADIPAGGGVIVQNVVLTKDQSGKVQAFSATCTHQGCVVTAVSDGTINCPCHGSKFDAASGQPVAGPARKPLPPVAVQQRDGAVYQG</sequence>
<feature type="region of interest" description="Disordered" evidence="10">
    <location>
        <begin position="34"/>
        <end position="91"/>
    </location>
</feature>
<comment type="cofactor">
    <cofactor evidence="9">
        <name>[2Fe-2S] cluster</name>
        <dbReference type="ChEBI" id="CHEBI:190135"/>
    </cofactor>
</comment>
<evidence type="ECO:0000313" key="13">
    <source>
        <dbReference type="Proteomes" id="UP001501319"/>
    </source>
</evidence>
<dbReference type="PROSITE" id="PS51296">
    <property type="entry name" value="RIESKE"/>
    <property type="match status" value="1"/>
</dbReference>
<dbReference type="EMBL" id="BAAANE010000005">
    <property type="protein sequence ID" value="GAA1640835.1"/>
    <property type="molecule type" value="Genomic_DNA"/>
</dbReference>
<organism evidence="12 13">
    <name type="scientific">Kribbella alba</name>
    <dbReference type="NCBI Taxonomy" id="190197"/>
    <lineage>
        <taxon>Bacteria</taxon>
        <taxon>Bacillati</taxon>
        <taxon>Actinomycetota</taxon>
        <taxon>Actinomycetes</taxon>
        <taxon>Propionibacteriales</taxon>
        <taxon>Kribbellaceae</taxon>
        <taxon>Kribbella</taxon>
    </lineage>
</organism>
<dbReference type="InterPro" id="IPR006311">
    <property type="entry name" value="TAT_signal"/>
</dbReference>
<reference evidence="13" key="1">
    <citation type="journal article" date="2019" name="Int. J. Syst. Evol. Microbiol.">
        <title>The Global Catalogue of Microorganisms (GCM) 10K type strain sequencing project: providing services to taxonomists for standard genome sequencing and annotation.</title>
        <authorList>
            <consortium name="The Broad Institute Genomics Platform"/>
            <consortium name="The Broad Institute Genome Sequencing Center for Infectious Disease"/>
            <person name="Wu L."/>
            <person name="Ma J."/>
        </authorList>
    </citation>
    <scope>NUCLEOTIDE SEQUENCE [LARGE SCALE GENOMIC DNA]</scope>
    <source>
        <strain evidence="13">JCM 14306</strain>
    </source>
</reference>
<name>A0ABP4RBL9_9ACTN</name>
<protein>
    <recommendedName>
        <fullName evidence="2">Cytochrome bc1 complex Rieske iron-sulfur subunit</fullName>
    </recommendedName>
    <alternativeName>
        <fullName evidence="8">Cytochrome bc1 reductase complex subunit QcrA</fullName>
    </alternativeName>
</protein>
<dbReference type="Gene3D" id="2.102.10.10">
    <property type="entry name" value="Rieske [2Fe-2S] iron-sulphur domain"/>
    <property type="match status" value="1"/>
</dbReference>
<dbReference type="Proteomes" id="UP001501319">
    <property type="component" value="Unassembled WGS sequence"/>
</dbReference>
<evidence type="ECO:0000313" key="12">
    <source>
        <dbReference type="EMBL" id="GAA1640835.1"/>
    </source>
</evidence>
<evidence type="ECO:0000256" key="10">
    <source>
        <dbReference type="SAM" id="MobiDB-lite"/>
    </source>
</evidence>
<dbReference type="InterPro" id="IPR005805">
    <property type="entry name" value="Rieske_Fe-S_prot_C"/>
</dbReference>
<dbReference type="PRINTS" id="PR00162">
    <property type="entry name" value="RIESKE"/>
</dbReference>
<evidence type="ECO:0000256" key="1">
    <source>
        <dbReference type="ARBA" id="ARBA00002494"/>
    </source>
</evidence>
<feature type="domain" description="Rieske" evidence="11">
    <location>
        <begin position="86"/>
        <end position="176"/>
    </location>
</feature>
<proteinExistence type="predicted"/>
<evidence type="ECO:0000256" key="3">
    <source>
        <dbReference type="ARBA" id="ARBA00022714"/>
    </source>
</evidence>
<accession>A0ABP4RBL9</accession>
<evidence type="ECO:0000256" key="6">
    <source>
        <dbReference type="ARBA" id="ARBA00023014"/>
    </source>
</evidence>
<gene>
    <name evidence="12" type="ORF">GCM10009744_33440</name>
</gene>
<dbReference type="PROSITE" id="PS51318">
    <property type="entry name" value="TAT"/>
    <property type="match status" value="1"/>
</dbReference>
<keyword evidence="6" id="KW-0411">Iron-sulfur</keyword>
<dbReference type="RefSeq" id="WP_344112416.1">
    <property type="nucleotide sequence ID" value="NZ_BAAANE010000005.1"/>
</dbReference>
<evidence type="ECO:0000259" key="11">
    <source>
        <dbReference type="PROSITE" id="PS51296"/>
    </source>
</evidence>
<comment type="function">
    <text evidence="1">Iron-sulfur subunit of the cytochrome bc1 complex, an essential component of the respiratory electron transport chain required for ATP synthesis. The bc1 complex catalyzes the oxidation of menaquinol and the reduction of cytochrome c in the respiratory chain. The bc1 complex operates through a Q-cycle mechanism that couples electron transfer to generation of the proton gradient that drives ATP synthesis.</text>
</comment>
<evidence type="ECO:0000256" key="7">
    <source>
        <dbReference type="ARBA" id="ARBA00023157"/>
    </source>
</evidence>
<dbReference type="InterPro" id="IPR017941">
    <property type="entry name" value="Rieske_2Fe-2S"/>
</dbReference>
<keyword evidence="13" id="KW-1185">Reference proteome</keyword>
<dbReference type="InterPro" id="IPR014349">
    <property type="entry name" value="Rieske_Fe-S_prot"/>
</dbReference>
<evidence type="ECO:0000256" key="8">
    <source>
        <dbReference type="ARBA" id="ARBA00029586"/>
    </source>
</evidence>
<evidence type="ECO:0000256" key="4">
    <source>
        <dbReference type="ARBA" id="ARBA00022723"/>
    </source>
</evidence>
<dbReference type="PANTHER" id="PTHR10134">
    <property type="entry name" value="CYTOCHROME B-C1 COMPLEX SUBUNIT RIESKE, MITOCHONDRIAL"/>
    <property type="match status" value="1"/>
</dbReference>
<evidence type="ECO:0000256" key="2">
    <source>
        <dbReference type="ARBA" id="ARBA00015816"/>
    </source>
</evidence>
<dbReference type="CDD" id="cd03467">
    <property type="entry name" value="Rieske"/>
    <property type="match status" value="1"/>
</dbReference>
<dbReference type="PROSITE" id="PS51257">
    <property type="entry name" value="PROKAR_LIPOPROTEIN"/>
    <property type="match status" value="1"/>
</dbReference>
<comment type="caution">
    <text evidence="12">The sequence shown here is derived from an EMBL/GenBank/DDBJ whole genome shotgun (WGS) entry which is preliminary data.</text>
</comment>
<keyword evidence="4" id="KW-0479">Metal-binding</keyword>
<evidence type="ECO:0000256" key="5">
    <source>
        <dbReference type="ARBA" id="ARBA00023004"/>
    </source>
</evidence>
<feature type="compositionally biased region" description="Low complexity" evidence="10">
    <location>
        <begin position="34"/>
        <end position="82"/>
    </location>
</feature>
<evidence type="ECO:0000256" key="9">
    <source>
        <dbReference type="ARBA" id="ARBA00034078"/>
    </source>
</evidence>
<dbReference type="InterPro" id="IPR036922">
    <property type="entry name" value="Rieske_2Fe-2S_sf"/>
</dbReference>
<keyword evidence="5" id="KW-0408">Iron</keyword>
<dbReference type="SUPFAM" id="SSF50022">
    <property type="entry name" value="ISP domain"/>
    <property type="match status" value="1"/>
</dbReference>
<keyword evidence="3" id="KW-0001">2Fe-2S</keyword>
<keyword evidence="7" id="KW-1015">Disulfide bond</keyword>
<dbReference type="Pfam" id="PF00355">
    <property type="entry name" value="Rieske"/>
    <property type="match status" value="1"/>
</dbReference>